<dbReference type="Proteomes" id="UP001529510">
    <property type="component" value="Unassembled WGS sequence"/>
</dbReference>
<feature type="region of interest" description="Disordered" evidence="1">
    <location>
        <begin position="15"/>
        <end position="34"/>
    </location>
</feature>
<dbReference type="AlphaFoldDB" id="A0ABD0S4V7"/>
<dbReference type="EMBL" id="JAMKFB020000001">
    <property type="protein sequence ID" value="KAL0204485.1"/>
    <property type="molecule type" value="Genomic_DNA"/>
</dbReference>
<proteinExistence type="predicted"/>
<gene>
    <name evidence="2" type="ORF">M9458_002503</name>
</gene>
<organism evidence="2 3">
    <name type="scientific">Cirrhinus mrigala</name>
    <name type="common">Mrigala</name>
    <dbReference type="NCBI Taxonomy" id="683832"/>
    <lineage>
        <taxon>Eukaryota</taxon>
        <taxon>Metazoa</taxon>
        <taxon>Chordata</taxon>
        <taxon>Craniata</taxon>
        <taxon>Vertebrata</taxon>
        <taxon>Euteleostomi</taxon>
        <taxon>Actinopterygii</taxon>
        <taxon>Neopterygii</taxon>
        <taxon>Teleostei</taxon>
        <taxon>Ostariophysi</taxon>
        <taxon>Cypriniformes</taxon>
        <taxon>Cyprinidae</taxon>
        <taxon>Labeoninae</taxon>
        <taxon>Labeonini</taxon>
        <taxon>Cirrhinus</taxon>
    </lineage>
</organism>
<sequence>MEEVDLFRVVPETLPAAMESGSQGPALADSSSLEPVVDVEVEAPVVPGPSGQGA</sequence>
<feature type="non-terminal residue" evidence="2">
    <location>
        <position position="54"/>
    </location>
</feature>
<comment type="caution">
    <text evidence="2">The sequence shown here is derived from an EMBL/GenBank/DDBJ whole genome shotgun (WGS) entry which is preliminary data.</text>
</comment>
<evidence type="ECO:0000313" key="3">
    <source>
        <dbReference type="Proteomes" id="UP001529510"/>
    </source>
</evidence>
<accession>A0ABD0S4V7</accession>
<protein>
    <submittedName>
        <fullName evidence="2">Uncharacterized protein</fullName>
    </submittedName>
</protein>
<evidence type="ECO:0000313" key="2">
    <source>
        <dbReference type="EMBL" id="KAL0204485.1"/>
    </source>
</evidence>
<reference evidence="2 3" key="1">
    <citation type="submission" date="2024-05" db="EMBL/GenBank/DDBJ databases">
        <title>Genome sequencing and assembly of Indian major carp, Cirrhinus mrigala (Hamilton, 1822).</title>
        <authorList>
            <person name="Mohindra V."/>
            <person name="Chowdhury L.M."/>
            <person name="Lal K."/>
            <person name="Jena J.K."/>
        </authorList>
    </citation>
    <scope>NUCLEOTIDE SEQUENCE [LARGE SCALE GENOMIC DNA]</scope>
    <source>
        <strain evidence="2">CM1030</strain>
        <tissue evidence="2">Blood</tissue>
    </source>
</reference>
<name>A0ABD0S4V7_CIRMR</name>
<evidence type="ECO:0000256" key="1">
    <source>
        <dbReference type="SAM" id="MobiDB-lite"/>
    </source>
</evidence>
<keyword evidence="3" id="KW-1185">Reference proteome</keyword>